<sequence length="613" mass="67998">MISRNDLLEYAGPNRKVIRVLWIDAACTVAYVFDVLARGTDAELARLPMLEADLASGRARVLAEDPYVVAMNQELLPQKHLQLRARAWNIVRELVALEPAIYEPRRRGQLVLECMRRHGVSHPTVYRYLRRYWQRGQTPNALLPDYSNSGGRGKIRAVSEGVQRGRPRKAGTPPGVNVDEAMRRVFRVAATRHAATSLPFQRRTAYSQMLRDFFTERRVDPATQRVQRMEPVDGLPTFGQFNYWLDQDRTLAAPRPAPPLDAATMVARPGRPGTAFRLEAAQPDVRLVSRADRAQVIGRPVVYVATDVFSGMAAGVYVGMEAPCWPHALLALANAAADKRRYCLRFGRDIAPELWPVQHLPNLLFADAALAAGADDEALLNNFNVRSLVTPAPQIPAAGEALACDASVAHAAPWRAQLARRFDLLQQPAPTPTPGGCGRLDAVLDLEQFTRLVIDSLLHYNHERQADGCTPKQLWDWGLAQRGSALKQQAEDLVRCCLLPVDEATVTADGICLNGLYYSCARAEQEQWFERARQRGQWPVKVAVDASSLDMVYLLDPHAPMHFHACHLTEESSAHRRLSAAEVCHLPVATLVAPHQPQLPATHFGLMVAALAS</sequence>
<name>A0A1I7IJ09_9BURK</name>
<proteinExistence type="predicted"/>
<organism evidence="2 3">
    <name type="scientific">Pseudoduganella namucuonensis</name>
    <dbReference type="NCBI Taxonomy" id="1035707"/>
    <lineage>
        <taxon>Bacteria</taxon>
        <taxon>Pseudomonadati</taxon>
        <taxon>Pseudomonadota</taxon>
        <taxon>Betaproteobacteria</taxon>
        <taxon>Burkholderiales</taxon>
        <taxon>Oxalobacteraceae</taxon>
        <taxon>Telluria group</taxon>
        <taxon>Pseudoduganella</taxon>
    </lineage>
</organism>
<evidence type="ECO:0000259" key="1">
    <source>
        <dbReference type="Pfam" id="PF09299"/>
    </source>
</evidence>
<reference evidence="3" key="1">
    <citation type="submission" date="2016-10" db="EMBL/GenBank/DDBJ databases">
        <authorList>
            <person name="Varghese N."/>
            <person name="Submissions S."/>
        </authorList>
    </citation>
    <scope>NUCLEOTIDE SEQUENCE [LARGE SCALE GENOMIC DNA]</scope>
    <source>
        <strain evidence="3">CGMCC 1.11014</strain>
    </source>
</reference>
<dbReference type="STRING" id="1035707.SAMN05216552_100872"/>
<dbReference type="Proteomes" id="UP000199391">
    <property type="component" value="Unassembled WGS sequence"/>
</dbReference>
<feature type="domain" description="Transposase-like Mu C-terminal" evidence="1">
    <location>
        <begin position="496"/>
        <end position="556"/>
    </location>
</feature>
<protein>
    <submittedName>
        <fullName evidence="2">Mu transposase, C-terminal</fullName>
    </submittedName>
</protein>
<gene>
    <name evidence="2" type="ORF">SAMN05216552_100872</name>
</gene>
<dbReference type="InterPro" id="IPR015378">
    <property type="entry name" value="Transposase-like_Mu_C"/>
</dbReference>
<evidence type="ECO:0000313" key="2">
    <source>
        <dbReference type="EMBL" id="SFU72927.1"/>
    </source>
</evidence>
<dbReference type="EMBL" id="FPBO01000008">
    <property type="protein sequence ID" value="SFU72927.1"/>
    <property type="molecule type" value="Genomic_DNA"/>
</dbReference>
<accession>A0A1I7IJ09</accession>
<dbReference type="Pfam" id="PF09299">
    <property type="entry name" value="Mu-transpos_C"/>
    <property type="match status" value="1"/>
</dbReference>
<dbReference type="AlphaFoldDB" id="A0A1I7IJ09"/>
<evidence type="ECO:0000313" key="3">
    <source>
        <dbReference type="Proteomes" id="UP000199391"/>
    </source>
</evidence>
<keyword evidence="3" id="KW-1185">Reference proteome</keyword>